<name>A0AAD7FBY0_9AGAR</name>
<reference evidence="3" key="1">
    <citation type="submission" date="2023-03" db="EMBL/GenBank/DDBJ databases">
        <title>Massive genome expansion in bonnet fungi (Mycena s.s.) driven by repeated elements and novel gene families across ecological guilds.</title>
        <authorList>
            <consortium name="Lawrence Berkeley National Laboratory"/>
            <person name="Harder C.B."/>
            <person name="Miyauchi S."/>
            <person name="Viragh M."/>
            <person name="Kuo A."/>
            <person name="Thoen E."/>
            <person name="Andreopoulos B."/>
            <person name="Lu D."/>
            <person name="Skrede I."/>
            <person name="Drula E."/>
            <person name="Henrissat B."/>
            <person name="Morin E."/>
            <person name="Kohler A."/>
            <person name="Barry K."/>
            <person name="LaButti K."/>
            <person name="Morin E."/>
            <person name="Salamov A."/>
            <person name="Lipzen A."/>
            <person name="Mereny Z."/>
            <person name="Hegedus B."/>
            <person name="Baldrian P."/>
            <person name="Stursova M."/>
            <person name="Weitz H."/>
            <person name="Taylor A."/>
            <person name="Grigoriev I.V."/>
            <person name="Nagy L.G."/>
            <person name="Martin F."/>
            <person name="Kauserud H."/>
        </authorList>
    </citation>
    <scope>NUCLEOTIDE SEQUENCE</scope>
    <source>
        <strain evidence="3">9284</strain>
    </source>
</reference>
<proteinExistence type="predicted"/>
<dbReference type="AlphaFoldDB" id="A0AAD7FBY0"/>
<dbReference type="InterPro" id="IPR051477">
    <property type="entry name" value="Expansin_CellWall"/>
</dbReference>
<dbReference type="InterPro" id="IPR036908">
    <property type="entry name" value="RlpA-like_sf"/>
</dbReference>
<feature type="signal peptide" evidence="2">
    <location>
        <begin position="1"/>
        <end position="19"/>
    </location>
</feature>
<organism evidence="3 4">
    <name type="scientific">Roridomyces roridus</name>
    <dbReference type="NCBI Taxonomy" id="1738132"/>
    <lineage>
        <taxon>Eukaryota</taxon>
        <taxon>Fungi</taxon>
        <taxon>Dikarya</taxon>
        <taxon>Basidiomycota</taxon>
        <taxon>Agaricomycotina</taxon>
        <taxon>Agaricomycetes</taxon>
        <taxon>Agaricomycetidae</taxon>
        <taxon>Agaricales</taxon>
        <taxon>Marasmiineae</taxon>
        <taxon>Mycenaceae</taxon>
        <taxon>Roridomyces</taxon>
    </lineage>
</organism>
<evidence type="ECO:0000256" key="2">
    <source>
        <dbReference type="SAM" id="SignalP"/>
    </source>
</evidence>
<dbReference type="PANTHER" id="PTHR31836:SF27">
    <property type="entry name" value="RLPA-LIKE PROTEIN DOUBLE-PSI BETA-BARREL DOMAIN-CONTAINING PROTEIN"/>
    <property type="match status" value="1"/>
</dbReference>
<dbReference type="SUPFAM" id="SSF50685">
    <property type="entry name" value="Barwin-like endoglucanases"/>
    <property type="match status" value="1"/>
</dbReference>
<dbReference type="EMBL" id="JARKIF010000033">
    <property type="protein sequence ID" value="KAJ7611164.1"/>
    <property type="molecule type" value="Genomic_DNA"/>
</dbReference>
<accession>A0AAD7FBY0</accession>
<sequence length="137" mass="13990">MLFKTLPLVLASMLVAVYSAPMPLAVESRATTFTGDGTFFQPGLGACGKTNTASDLIVAVGHGTFDSFPGATANPNVNPICGKKLKASFGGKSVEVTVADRCAGCAGAADLDFTSTAFGKLAATSVGRIHGVKWEFV</sequence>
<feature type="chain" id="PRO_5041997136" evidence="2">
    <location>
        <begin position="20"/>
        <end position="137"/>
    </location>
</feature>
<keyword evidence="1 2" id="KW-0732">Signal</keyword>
<protein>
    <submittedName>
        <fullName evidence="3">Plant expansin</fullName>
    </submittedName>
</protein>
<evidence type="ECO:0000313" key="4">
    <source>
        <dbReference type="Proteomes" id="UP001221142"/>
    </source>
</evidence>
<dbReference type="Proteomes" id="UP001221142">
    <property type="component" value="Unassembled WGS sequence"/>
</dbReference>
<dbReference type="CDD" id="cd22191">
    <property type="entry name" value="DPBB_RlpA_EXP_N-like"/>
    <property type="match status" value="1"/>
</dbReference>
<dbReference type="Gene3D" id="2.40.40.10">
    <property type="entry name" value="RlpA-like domain"/>
    <property type="match status" value="1"/>
</dbReference>
<keyword evidence="4" id="KW-1185">Reference proteome</keyword>
<gene>
    <name evidence="3" type="ORF">FB45DRAFT_843961</name>
</gene>
<evidence type="ECO:0000313" key="3">
    <source>
        <dbReference type="EMBL" id="KAJ7611164.1"/>
    </source>
</evidence>
<dbReference type="PANTHER" id="PTHR31836">
    <property type="match status" value="1"/>
</dbReference>
<comment type="caution">
    <text evidence="3">The sequence shown here is derived from an EMBL/GenBank/DDBJ whole genome shotgun (WGS) entry which is preliminary data.</text>
</comment>
<evidence type="ECO:0000256" key="1">
    <source>
        <dbReference type="ARBA" id="ARBA00022729"/>
    </source>
</evidence>